<reference evidence="1 2" key="1">
    <citation type="submission" date="2021-06" db="EMBL/GenBank/DDBJ databases">
        <title>Caerostris extrusa draft genome.</title>
        <authorList>
            <person name="Kono N."/>
            <person name="Arakawa K."/>
        </authorList>
    </citation>
    <scope>NUCLEOTIDE SEQUENCE [LARGE SCALE GENOMIC DNA]</scope>
</reference>
<dbReference type="Proteomes" id="UP001054945">
    <property type="component" value="Unassembled WGS sequence"/>
</dbReference>
<feature type="non-terminal residue" evidence="1">
    <location>
        <position position="1"/>
    </location>
</feature>
<name>A0AAV4NJC5_CAEEX</name>
<accession>A0AAV4NJC5</accession>
<dbReference type="EMBL" id="BPLR01021008">
    <property type="protein sequence ID" value="GIX84865.1"/>
    <property type="molecule type" value="Genomic_DNA"/>
</dbReference>
<protein>
    <submittedName>
        <fullName evidence="1">Uncharacterized protein</fullName>
    </submittedName>
</protein>
<keyword evidence="2" id="KW-1185">Reference proteome</keyword>
<evidence type="ECO:0000313" key="1">
    <source>
        <dbReference type="EMBL" id="GIX84865.1"/>
    </source>
</evidence>
<organism evidence="1 2">
    <name type="scientific">Caerostris extrusa</name>
    <name type="common">Bark spider</name>
    <name type="synonym">Caerostris bankana</name>
    <dbReference type="NCBI Taxonomy" id="172846"/>
    <lineage>
        <taxon>Eukaryota</taxon>
        <taxon>Metazoa</taxon>
        <taxon>Ecdysozoa</taxon>
        <taxon>Arthropoda</taxon>
        <taxon>Chelicerata</taxon>
        <taxon>Arachnida</taxon>
        <taxon>Araneae</taxon>
        <taxon>Araneomorphae</taxon>
        <taxon>Entelegynae</taxon>
        <taxon>Araneoidea</taxon>
        <taxon>Araneidae</taxon>
        <taxon>Caerostris</taxon>
    </lineage>
</organism>
<sequence length="88" mass="10006">HSQSTFQEQRGRDLSMLLVRIQNTTIGQCFISDPESRTTRLALSSSSFRMTLRLSPSFWCLLLVMELAECRSSLLRAQIFMNYALASG</sequence>
<proteinExistence type="predicted"/>
<evidence type="ECO:0000313" key="2">
    <source>
        <dbReference type="Proteomes" id="UP001054945"/>
    </source>
</evidence>
<dbReference type="AlphaFoldDB" id="A0AAV4NJC5"/>
<gene>
    <name evidence="1" type="ORF">CEXT_718111</name>
</gene>
<comment type="caution">
    <text evidence="1">The sequence shown here is derived from an EMBL/GenBank/DDBJ whole genome shotgun (WGS) entry which is preliminary data.</text>
</comment>